<dbReference type="Proteomes" id="UP000198555">
    <property type="component" value="Unassembled WGS sequence"/>
</dbReference>
<gene>
    <name evidence="1" type="ORF">SAMN05421793_10717</name>
</gene>
<evidence type="ECO:0000313" key="2">
    <source>
        <dbReference type="Proteomes" id="UP000198555"/>
    </source>
</evidence>
<dbReference type="EMBL" id="FNWX01000007">
    <property type="protein sequence ID" value="SEH49017.1"/>
    <property type="molecule type" value="Genomic_DNA"/>
</dbReference>
<evidence type="ECO:0000313" key="1">
    <source>
        <dbReference type="EMBL" id="SEH49017.1"/>
    </source>
</evidence>
<sequence>MKTLLLLIFPIFAYSQSWETIESFYTKYECNDCLDESGRSIDYIYTPYEKSLSSRDYKIELTDARGELYEIKNKNLYIKFTGYHGYAGYSQEGILRIDSYGNAKFVKTE</sequence>
<reference evidence="2" key="1">
    <citation type="submission" date="2016-10" db="EMBL/GenBank/DDBJ databases">
        <authorList>
            <person name="Varghese N."/>
            <person name="Submissions S."/>
        </authorList>
    </citation>
    <scope>NUCLEOTIDE SEQUENCE [LARGE SCALE GENOMIC DNA]</scope>
    <source>
        <strain evidence="2">DSM 19326</strain>
    </source>
</reference>
<accession>A0A1H6IJ83</accession>
<proteinExistence type="predicted"/>
<dbReference type="RefSeq" id="WP_089768693.1">
    <property type="nucleotide sequence ID" value="NZ_FNWX01000007.1"/>
</dbReference>
<dbReference type="AlphaFoldDB" id="A0A1H6IJ83"/>
<protein>
    <submittedName>
        <fullName evidence="1">Uncharacterized protein</fullName>
    </submittedName>
</protein>
<name>A0A1H6IJ83_9FLAO</name>
<keyword evidence="2" id="KW-1185">Reference proteome</keyword>
<organism evidence="1 2">
    <name type="scientific">Epilithonimonas hominis</name>
    <dbReference type="NCBI Taxonomy" id="420404"/>
    <lineage>
        <taxon>Bacteria</taxon>
        <taxon>Pseudomonadati</taxon>
        <taxon>Bacteroidota</taxon>
        <taxon>Flavobacteriia</taxon>
        <taxon>Flavobacteriales</taxon>
        <taxon>Weeksellaceae</taxon>
        <taxon>Chryseobacterium group</taxon>
        <taxon>Epilithonimonas</taxon>
    </lineage>
</organism>